<evidence type="ECO:0000256" key="1">
    <source>
        <dbReference type="ARBA" id="ARBA00004141"/>
    </source>
</evidence>
<dbReference type="InterPro" id="IPR050925">
    <property type="entry name" value="Rhomboid_protease_S54"/>
</dbReference>
<comment type="caution">
    <text evidence="10">The sequence shown here is derived from an EMBL/GenBank/DDBJ whole genome shotgun (WGS) entry which is preliminary data.</text>
</comment>
<proteinExistence type="inferred from homology"/>
<dbReference type="AlphaFoldDB" id="A0A3D8TV03"/>
<accession>A0A3D8TV03</accession>
<dbReference type="InterPro" id="IPR022764">
    <property type="entry name" value="Peptidase_S54_rhomboid_dom"/>
</dbReference>
<dbReference type="InterPro" id="IPR019734">
    <property type="entry name" value="TPR_rpt"/>
</dbReference>
<reference evidence="11" key="1">
    <citation type="submission" date="2015-04" db="EMBL/GenBank/DDBJ databases">
        <authorList>
            <person name="Schardt J."/>
            <person name="Mueller-Herbst S."/>
            <person name="Scherer S."/>
            <person name="Huptas C."/>
        </authorList>
    </citation>
    <scope>NUCLEOTIDE SEQUENCE [LARGE SCALE GENOMIC DNA]</scope>
    <source>
        <strain evidence="11">Kiel-L1</strain>
    </source>
</reference>
<feature type="transmembrane region" description="Helical" evidence="8">
    <location>
        <begin position="233"/>
        <end position="253"/>
    </location>
</feature>
<evidence type="ECO:0000313" key="10">
    <source>
        <dbReference type="EMBL" id="RDX02916.1"/>
    </source>
</evidence>
<keyword evidence="4" id="KW-0378">Hydrolase</keyword>
<evidence type="ECO:0000256" key="4">
    <source>
        <dbReference type="ARBA" id="ARBA00022801"/>
    </source>
</evidence>
<keyword evidence="11" id="KW-1185">Reference proteome</keyword>
<dbReference type="SUPFAM" id="SSF48452">
    <property type="entry name" value="TPR-like"/>
    <property type="match status" value="1"/>
</dbReference>
<sequence length="518" mass="59413">MSLQENYVFWRLTNYFLEQENYRLIHLHEEKHELWLENPSQKKRPVIRIQIREMGWTSVVERDMNHTFNVTENLRKQIGAPFLQVANIYITPFAPVGEETLFNEQTKNRNGKISIQNLLVSSERLQEDFRSLEEKLSLPEGTFQVESDITEEQVMNERQNVITYITKKVNDEEQKARKSKPYVTYGFILLQALYFIWVFLKDSSLNTYTLVEWGAKFNPLIYEGEWWRFVSPIFLHAGLMHIAANCLMIYIVGPWAERLYGRTRYAIILILGGIAGNIASFALNSNVAVGSSTAVFALFGCLLYLVVLKPHLYAKTIGVNIAVLVVINLVLDLFMPSVDLAGHVGGLVGGFFLAGALSVPHQYFNLRRMLYGATIFLLAGLFLYMGFNRASEPADPATANGVAQYYLRQNNQKEVDKLFRYLEKSRSADEYSYTLMAGQALTEKKFDKARDKANEAVRINNQLPQPHYILAICYLQDGKNEEALKHAEMAKNLSPDKVYRDLFLQLQQNNQKKPEGSL</sequence>
<dbReference type="Gene3D" id="1.25.40.10">
    <property type="entry name" value="Tetratricopeptide repeat domain"/>
    <property type="match status" value="1"/>
</dbReference>
<organism evidence="10 11">
    <name type="scientific">Listeria kieliensis</name>
    <dbReference type="NCBI Taxonomy" id="1621700"/>
    <lineage>
        <taxon>Bacteria</taxon>
        <taxon>Bacillati</taxon>
        <taxon>Bacillota</taxon>
        <taxon>Bacilli</taxon>
        <taxon>Bacillales</taxon>
        <taxon>Listeriaceae</taxon>
        <taxon>Listeria</taxon>
    </lineage>
</organism>
<dbReference type="PANTHER" id="PTHR43731">
    <property type="entry name" value="RHOMBOID PROTEASE"/>
    <property type="match status" value="1"/>
</dbReference>
<evidence type="ECO:0000256" key="7">
    <source>
        <dbReference type="PROSITE-ProRule" id="PRU00339"/>
    </source>
</evidence>
<feature type="repeat" description="TPR" evidence="7">
    <location>
        <begin position="464"/>
        <end position="497"/>
    </location>
</feature>
<keyword evidence="3 8" id="KW-0812">Transmembrane</keyword>
<dbReference type="InterPro" id="IPR035952">
    <property type="entry name" value="Rhomboid-like_sf"/>
</dbReference>
<dbReference type="GO" id="GO:0016020">
    <property type="term" value="C:membrane"/>
    <property type="evidence" value="ECO:0007669"/>
    <property type="project" value="UniProtKB-SubCell"/>
</dbReference>
<keyword evidence="7" id="KW-0802">TPR repeat</keyword>
<dbReference type="Gene3D" id="1.20.1540.10">
    <property type="entry name" value="Rhomboid-like"/>
    <property type="match status" value="1"/>
</dbReference>
<feature type="transmembrane region" description="Helical" evidence="8">
    <location>
        <begin position="369"/>
        <end position="387"/>
    </location>
</feature>
<evidence type="ECO:0000256" key="3">
    <source>
        <dbReference type="ARBA" id="ARBA00022692"/>
    </source>
</evidence>
<name>A0A3D8TV03_9LIST</name>
<evidence type="ECO:0000313" key="11">
    <source>
        <dbReference type="Proteomes" id="UP000257055"/>
    </source>
</evidence>
<protein>
    <submittedName>
        <fullName evidence="10">Rhomboid family membrane protein</fullName>
    </submittedName>
</protein>
<evidence type="ECO:0000256" key="6">
    <source>
        <dbReference type="ARBA" id="ARBA00023136"/>
    </source>
</evidence>
<dbReference type="Proteomes" id="UP000257055">
    <property type="component" value="Unassembled WGS sequence"/>
</dbReference>
<keyword evidence="5 8" id="KW-1133">Transmembrane helix</keyword>
<evidence type="ECO:0000256" key="2">
    <source>
        <dbReference type="ARBA" id="ARBA00009045"/>
    </source>
</evidence>
<evidence type="ECO:0000259" key="9">
    <source>
        <dbReference type="Pfam" id="PF01694"/>
    </source>
</evidence>
<feature type="transmembrane region" description="Helical" evidence="8">
    <location>
        <begin position="317"/>
        <end position="334"/>
    </location>
</feature>
<comment type="subcellular location">
    <subcellularLocation>
        <location evidence="1">Membrane</location>
        <topology evidence="1">Multi-pass membrane protein</topology>
    </subcellularLocation>
</comment>
<dbReference type="InterPro" id="IPR011990">
    <property type="entry name" value="TPR-like_helical_dom_sf"/>
</dbReference>
<dbReference type="Pfam" id="PF01694">
    <property type="entry name" value="Rhomboid"/>
    <property type="match status" value="1"/>
</dbReference>
<dbReference type="GO" id="GO:0004252">
    <property type="term" value="F:serine-type endopeptidase activity"/>
    <property type="evidence" value="ECO:0007669"/>
    <property type="project" value="InterPro"/>
</dbReference>
<feature type="transmembrane region" description="Helical" evidence="8">
    <location>
        <begin position="182"/>
        <end position="200"/>
    </location>
</feature>
<evidence type="ECO:0000256" key="8">
    <source>
        <dbReference type="SAM" id="Phobius"/>
    </source>
</evidence>
<keyword evidence="6 8" id="KW-0472">Membrane</keyword>
<dbReference type="EMBL" id="LARY01000001">
    <property type="protein sequence ID" value="RDX02916.1"/>
    <property type="molecule type" value="Genomic_DNA"/>
</dbReference>
<dbReference type="PROSITE" id="PS50005">
    <property type="entry name" value="TPR"/>
    <property type="match status" value="1"/>
</dbReference>
<dbReference type="RefSeq" id="WP_115752608.1">
    <property type="nucleotide sequence ID" value="NZ_LARY01000001.1"/>
</dbReference>
<comment type="similarity">
    <text evidence="2">Belongs to the peptidase S54 family.</text>
</comment>
<feature type="transmembrane region" description="Helical" evidence="8">
    <location>
        <begin position="289"/>
        <end position="308"/>
    </location>
</feature>
<gene>
    <name evidence="10" type="ORF">UR08_05310</name>
</gene>
<feature type="domain" description="Peptidase S54 rhomboid" evidence="9">
    <location>
        <begin position="224"/>
        <end position="357"/>
    </location>
</feature>
<dbReference type="SUPFAM" id="SSF144091">
    <property type="entry name" value="Rhomboid-like"/>
    <property type="match status" value="1"/>
</dbReference>
<evidence type="ECO:0000256" key="5">
    <source>
        <dbReference type="ARBA" id="ARBA00022989"/>
    </source>
</evidence>
<feature type="transmembrane region" description="Helical" evidence="8">
    <location>
        <begin position="340"/>
        <end position="357"/>
    </location>
</feature>
<dbReference type="PANTHER" id="PTHR43731:SF14">
    <property type="entry name" value="PRESENILIN-ASSOCIATED RHOMBOID-LIKE PROTEIN, MITOCHONDRIAL"/>
    <property type="match status" value="1"/>
</dbReference>
<feature type="transmembrane region" description="Helical" evidence="8">
    <location>
        <begin position="265"/>
        <end position="283"/>
    </location>
</feature>